<keyword evidence="2" id="KW-1185">Reference proteome</keyword>
<gene>
    <name evidence="1" type="ORF">DSO57_1032731</name>
</gene>
<accession>A0ACC2S2G1</accession>
<proteinExistence type="predicted"/>
<reference evidence="1" key="1">
    <citation type="submission" date="2022-04" db="EMBL/GenBank/DDBJ databases">
        <title>Genome of the entomopathogenic fungus Entomophthora muscae.</title>
        <authorList>
            <person name="Elya C."/>
            <person name="Lovett B.R."/>
            <person name="Lee E."/>
            <person name="Macias A.M."/>
            <person name="Hajek A.E."/>
            <person name="De Bivort B.L."/>
            <person name="Kasson M.T."/>
            <person name="De Fine Licht H.H."/>
            <person name="Stajich J.E."/>
        </authorList>
    </citation>
    <scope>NUCLEOTIDE SEQUENCE</scope>
    <source>
        <strain evidence="1">Berkeley</strain>
    </source>
</reference>
<evidence type="ECO:0000313" key="2">
    <source>
        <dbReference type="Proteomes" id="UP001165960"/>
    </source>
</evidence>
<evidence type="ECO:0000313" key="1">
    <source>
        <dbReference type="EMBL" id="KAJ9056474.1"/>
    </source>
</evidence>
<dbReference type="EMBL" id="QTSX02005928">
    <property type="protein sequence ID" value="KAJ9056474.1"/>
    <property type="molecule type" value="Genomic_DNA"/>
</dbReference>
<name>A0ACC2S2G1_9FUNG</name>
<organism evidence="1 2">
    <name type="scientific">Entomophthora muscae</name>
    <dbReference type="NCBI Taxonomy" id="34485"/>
    <lineage>
        <taxon>Eukaryota</taxon>
        <taxon>Fungi</taxon>
        <taxon>Fungi incertae sedis</taxon>
        <taxon>Zoopagomycota</taxon>
        <taxon>Entomophthoromycotina</taxon>
        <taxon>Entomophthoromycetes</taxon>
        <taxon>Entomophthorales</taxon>
        <taxon>Entomophthoraceae</taxon>
        <taxon>Entomophthora</taxon>
    </lineage>
</organism>
<dbReference type="Proteomes" id="UP001165960">
    <property type="component" value="Unassembled WGS sequence"/>
</dbReference>
<protein>
    <submittedName>
        <fullName evidence="1">Uncharacterized protein</fullName>
    </submittedName>
</protein>
<comment type="caution">
    <text evidence="1">The sequence shown here is derived from an EMBL/GenBank/DDBJ whole genome shotgun (WGS) entry which is preliminary data.</text>
</comment>
<sequence>MPSAQDNKQSSSEFADPIDMILLCSSLYWTYAGEYTRMMCVTGLLLLKAVAQKPLSGNDYKEKSPQVESMAFITKLLEPLPAVEVALQEEVSTCEIVQELHAEELCDPEEACDEKMLKAPSQTPQLASIDVTFEKSKSISARREAIKRMRARAYRMHYQSLSRTASQPTGYNLSRGASSDTLASPNDDMNREKAKEFQFEDQIESVHKPVKTSSRKRRSVLGWLQSQTPAMDVAVDAIKKTVPSLMNHYLELAAVAALLELPQKQRKSKLSATIKQTLAQAHDMADYEFAV</sequence>